<dbReference type="STRING" id="1314781.A0A165D0Q2"/>
<protein>
    <submittedName>
        <fullName evidence="2">Uncharacterized protein</fullName>
    </submittedName>
</protein>
<evidence type="ECO:0000256" key="1">
    <source>
        <dbReference type="SAM" id="MobiDB-lite"/>
    </source>
</evidence>
<accession>A0A165D0Q2</accession>
<evidence type="ECO:0000313" key="2">
    <source>
        <dbReference type="EMBL" id="KZV83574.1"/>
    </source>
</evidence>
<reference evidence="2 3" key="1">
    <citation type="journal article" date="2016" name="Mol. Biol. Evol.">
        <title>Comparative Genomics of Early-Diverging Mushroom-Forming Fungi Provides Insights into the Origins of Lignocellulose Decay Capabilities.</title>
        <authorList>
            <person name="Nagy L.G."/>
            <person name="Riley R."/>
            <person name="Tritt A."/>
            <person name="Adam C."/>
            <person name="Daum C."/>
            <person name="Floudas D."/>
            <person name="Sun H."/>
            <person name="Yadav J.S."/>
            <person name="Pangilinan J."/>
            <person name="Larsson K.H."/>
            <person name="Matsuura K."/>
            <person name="Barry K."/>
            <person name="Labutti K."/>
            <person name="Kuo R."/>
            <person name="Ohm R.A."/>
            <person name="Bhattacharya S.S."/>
            <person name="Shirouzu T."/>
            <person name="Yoshinaga Y."/>
            <person name="Martin F.M."/>
            <person name="Grigoriev I.V."/>
            <person name="Hibbett D.S."/>
        </authorList>
    </citation>
    <scope>NUCLEOTIDE SEQUENCE [LARGE SCALE GENOMIC DNA]</scope>
    <source>
        <strain evidence="2 3">HHB12029</strain>
    </source>
</reference>
<dbReference type="EMBL" id="KV426264">
    <property type="protein sequence ID" value="KZV83574.1"/>
    <property type="molecule type" value="Genomic_DNA"/>
</dbReference>
<keyword evidence="3" id="KW-1185">Reference proteome</keyword>
<organism evidence="2 3">
    <name type="scientific">Exidia glandulosa HHB12029</name>
    <dbReference type="NCBI Taxonomy" id="1314781"/>
    <lineage>
        <taxon>Eukaryota</taxon>
        <taxon>Fungi</taxon>
        <taxon>Dikarya</taxon>
        <taxon>Basidiomycota</taxon>
        <taxon>Agaricomycotina</taxon>
        <taxon>Agaricomycetes</taxon>
        <taxon>Auriculariales</taxon>
        <taxon>Exidiaceae</taxon>
        <taxon>Exidia</taxon>
    </lineage>
</organism>
<feature type="region of interest" description="Disordered" evidence="1">
    <location>
        <begin position="363"/>
        <end position="404"/>
    </location>
</feature>
<name>A0A165D0Q2_EXIGL</name>
<dbReference type="OrthoDB" id="3045408at2759"/>
<dbReference type="InParanoid" id="A0A165D0Q2"/>
<evidence type="ECO:0000313" key="3">
    <source>
        <dbReference type="Proteomes" id="UP000077266"/>
    </source>
</evidence>
<gene>
    <name evidence="2" type="ORF">EXIGLDRAFT_625450</name>
</gene>
<dbReference type="AlphaFoldDB" id="A0A165D0Q2"/>
<proteinExistence type="predicted"/>
<feature type="compositionally biased region" description="Acidic residues" evidence="1">
    <location>
        <begin position="372"/>
        <end position="404"/>
    </location>
</feature>
<sequence length="404" mass="46764">LTQAQETYYLFLRILWGLKDGDEIPTLPPSDVIAEFNRRYDDNSTRAEPAAANISLSQKEFFDSIPATRGEGGATSSQIFNNMLKLSDTFYDDLKDACAEEGIAAFRPDFRQSHDSNYNRACYKIAEKLFIQQAETNAFKHMHVNLSGLKNKRFLRKTYNHFVFHVMRGNWKRELVSPGAHLATKKTKVEDRRRQRLAEDRWNYSIAMKAPRRQERMVMDPLAHSDDESALSTKKVHLVRAKPLRSAKVTRWLERLDNDMARTKAMTQRRQPSTIPKIECMRSNTAPPTKTHRLPMKHLVPIDWFEPEEFNSLPVAVRRRWTESPHVAFPLDENLMYQVPPHESMTMKEGPFMEKYGNEVLKLYKLPQPGENDSDSEDPDAWTEDEKDDGDDTSQGEDAIDLNL</sequence>
<dbReference type="Proteomes" id="UP000077266">
    <property type="component" value="Unassembled WGS sequence"/>
</dbReference>
<feature type="non-terminal residue" evidence="2">
    <location>
        <position position="1"/>
    </location>
</feature>